<evidence type="ECO:0000313" key="2">
    <source>
        <dbReference type="EMBL" id="KAL1406117.1"/>
    </source>
</evidence>
<keyword evidence="3" id="KW-1185">Reference proteome</keyword>
<proteinExistence type="predicted"/>
<dbReference type="EMBL" id="JBBXJM010000006">
    <property type="protein sequence ID" value="KAL1406117.1"/>
    <property type="molecule type" value="Genomic_DNA"/>
</dbReference>
<name>A0ABR3PVG3_9TREE</name>
<protein>
    <submittedName>
        <fullName evidence="2">Uncharacterized protein</fullName>
    </submittedName>
</protein>
<evidence type="ECO:0000256" key="1">
    <source>
        <dbReference type="SAM" id="MobiDB-lite"/>
    </source>
</evidence>
<accession>A0ABR3PVG3</accession>
<organism evidence="2 3">
    <name type="scientific">Vanrija albida</name>
    <dbReference type="NCBI Taxonomy" id="181172"/>
    <lineage>
        <taxon>Eukaryota</taxon>
        <taxon>Fungi</taxon>
        <taxon>Dikarya</taxon>
        <taxon>Basidiomycota</taxon>
        <taxon>Agaricomycotina</taxon>
        <taxon>Tremellomycetes</taxon>
        <taxon>Trichosporonales</taxon>
        <taxon>Trichosporonaceae</taxon>
        <taxon>Vanrija</taxon>
    </lineage>
</organism>
<comment type="caution">
    <text evidence="2">The sequence shown here is derived from an EMBL/GenBank/DDBJ whole genome shotgun (WGS) entry which is preliminary data.</text>
</comment>
<evidence type="ECO:0000313" key="3">
    <source>
        <dbReference type="Proteomes" id="UP001565368"/>
    </source>
</evidence>
<dbReference type="Proteomes" id="UP001565368">
    <property type="component" value="Unassembled WGS sequence"/>
</dbReference>
<dbReference type="RefSeq" id="XP_069206061.1">
    <property type="nucleotide sequence ID" value="XM_069356220.1"/>
</dbReference>
<feature type="region of interest" description="Disordered" evidence="1">
    <location>
        <begin position="16"/>
        <end position="105"/>
    </location>
</feature>
<feature type="compositionally biased region" description="Polar residues" evidence="1">
    <location>
        <begin position="48"/>
        <end position="57"/>
    </location>
</feature>
<dbReference type="GeneID" id="95988843"/>
<feature type="compositionally biased region" description="Basic and acidic residues" evidence="1">
    <location>
        <begin position="31"/>
        <end position="46"/>
    </location>
</feature>
<reference evidence="2 3" key="1">
    <citation type="submission" date="2023-08" db="EMBL/GenBank/DDBJ databases">
        <title>Annotated Genome Sequence of Vanrija albida AlHP1.</title>
        <authorList>
            <person name="Herzog R."/>
        </authorList>
    </citation>
    <scope>NUCLEOTIDE SEQUENCE [LARGE SCALE GENOMIC DNA]</scope>
    <source>
        <strain evidence="2 3">AlHP1</strain>
    </source>
</reference>
<sequence length="105" mass="11318">MENYYPAATPLDLASFAKKRRRRADSMPSTPREREFKTLKTLKDENASGLSRSNSTRARLLSPVQAYPSPQASPVLEGNALGLSGVQPGDDGEPRFGLGLLSPSA</sequence>
<gene>
    <name evidence="2" type="ORF">Q8F55_007800</name>
</gene>